<protein>
    <submittedName>
        <fullName evidence="2">Uncharacterized protein</fullName>
    </submittedName>
</protein>
<name>S7PRP3_GLOTA</name>
<evidence type="ECO:0000313" key="3">
    <source>
        <dbReference type="Proteomes" id="UP000030669"/>
    </source>
</evidence>
<dbReference type="OMA" id="TGRYTEX"/>
<keyword evidence="3" id="KW-1185">Reference proteome</keyword>
<dbReference type="AlphaFoldDB" id="S7PRP3"/>
<dbReference type="eggNOG" id="ENOG502RWGT">
    <property type="taxonomic scope" value="Eukaryota"/>
</dbReference>
<evidence type="ECO:0000256" key="1">
    <source>
        <dbReference type="SAM" id="MobiDB-lite"/>
    </source>
</evidence>
<dbReference type="EMBL" id="KB469389">
    <property type="protein sequence ID" value="EPQ50042.1"/>
    <property type="molecule type" value="Genomic_DNA"/>
</dbReference>
<evidence type="ECO:0000313" key="2">
    <source>
        <dbReference type="EMBL" id="EPQ50042.1"/>
    </source>
</evidence>
<feature type="non-terminal residue" evidence="2">
    <location>
        <position position="72"/>
    </location>
</feature>
<dbReference type="Proteomes" id="UP000030669">
    <property type="component" value="Unassembled WGS sequence"/>
</dbReference>
<dbReference type="KEGG" id="gtr:GLOTRDRAFT_25509"/>
<feature type="region of interest" description="Disordered" evidence="1">
    <location>
        <begin position="38"/>
        <end position="72"/>
    </location>
</feature>
<reference evidence="2 3" key="1">
    <citation type="journal article" date="2012" name="Science">
        <title>The Paleozoic origin of enzymatic lignin decomposition reconstructed from 31 fungal genomes.</title>
        <authorList>
            <person name="Floudas D."/>
            <person name="Binder M."/>
            <person name="Riley R."/>
            <person name="Barry K."/>
            <person name="Blanchette R.A."/>
            <person name="Henrissat B."/>
            <person name="Martinez A.T."/>
            <person name="Otillar R."/>
            <person name="Spatafora J.W."/>
            <person name="Yadav J.S."/>
            <person name="Aerts A."/>
            <person name="Benoit I."/>
            <person name="Boyd A."/>
            <person name="Carlson A."/>
            <person name="Copeland A."/>
            <person name="Coutinho P.M."/>
            <person name="de Vries R.P."/>
            <person name="Ferreira P."/>
            <person name="Findley K."/>
            <person name="Foster B."/>
            <person name="Gaskell J."/>
            <person name="Glotzer D."/>
            <person name="Gorecki P."/>
            <person name="Heitman J."/>
            <person name="Hesse C."/>
            <person name="Hori C."/>
            <person name="Igarashi K."/>
            <person name="Jurgens J.A."/>
            <person name="Kallen N."/>
            <person name="Kersten P."/>
            <person name="Kohler A."/>
            <person name="Kuees U."/>
            <person name="Kumar T.K.A."/>
            <person name="Kuo A."/>
            <person name="LaButti K."/>
            <person name="Larrondo L.F."/>
            <person name="Lindquist E."/>
            <person name="Ling A."/>
            <person name="Lombard V."/>
            <person name="Lucas S."/>
            <person name="Lundell T."/>
            <person name="Martin R."/>
            <person name="McLaughlin D.J."/>
            <person name="Morgenstern I."/>
            <person name="Morin E."/>
            <person name="Murat C."/>
            <person name="Nagy L.G."/>
            <person name="Nolan M."/>
            <person name="Ohm R.A."/>
            <person name="Patyshakuliyeva A."/>
            <person name="Rokas A."/>
            <person name="Ruiz-Duenas F.J."/>
            <person name="Sabat G."/>
            <person name="Salamov A."/>
            <person name="Samejima M."/>
            <person name="Schmutz J."/>
            <person name="Slot J.C."/>
            <person name="St John F."/>
            <person name="Stenlid J."/>
            <person name="Sun H."/>
            <person name="Sun S."/>
            <person name="Syed K."/>
            <person name="Tsang A."/>
            <person name="Wiebenga A."/>
            <person name="Young D."/>
            <person name="Pisabarro A."/>
            <person name="Eastwood D.C."/>
            <person name="Martin F."/>
            <person name="Cullen D."/>
            <person name="Grigoriev I.V."/>
            <person name="Hibbett D.S."/>
        </authorList>
    </citation>
    <scope>NUCLEOTIDE SEQUENCE [LARGE SCALE GENOMIC DNA]</scope>
    <source>
        <strain evidence="2 3">ATCC 11539</strain>
    </source>
</reference>
<accession>S7PRP3</accession>
<dbReference type="HOGENOM" id="CLU_179474_1_0_1"/>
<dbReference type="GeneID" id="19305165"/>
<feature type="non-terminal residue" evidence="2">
    <location>
        <position position="1"/>
    </location>
</feature>
<dbReference type="RefSeq" id="XP_007871502.1">
    <property type="nucleotide sequence ID" value="XM_007873311.1"/>
</dbReference>
<proteinExistence type="predicted"/>
<dbReference type="OrthoDB" id="2941157at2759"/>
<organism evidence="2 3">
    <name type="scientific">Gloeophyllum trabeum (strain ATCC 11539 / FP-39264 / Madison 617)</name>
    <name type="common">Brown rot fungus</name>
    <dbReference type="NCBI Taxonomy" id="670483"/>
    <lineage>
        <taxon>Eukaryota</taxon>
        <taxon>Fungi</taxon>
        <taxon>Dikarya</taxon>
        <taxon>Basidiomycota</taxon>
        <taxon>Agaricomycotina</taxon>
        <taxon>Agaricomycetes</taxon>
        <taxon>Gloeophyllales</taxon>
        <taxon>Gloeophyllaceae</taxon>
        <taxon>Gloeophyllum</taxon>
    </lineage>
</organism>
<sequence length="72" mass="8154">KKYKPVAKKVRAVPATLPKEYRIQRNIVGDPLADMPILSPIPPSFQPTGRYSQERSDALHKAHPSRFLMDAE</sequence>
<gene>
    <name evidence="2" type="ORF">GLOTRDRAFT_25509</name>
</gene>